<keyword evidence="3" id="KW-0472">Membrane</keyword>
<keyword evidence="1" id="KW-0175">Coiled coil</keyword>
<feature type="region of interest" description="Disordered" evidence="2">
    <location>
        <begin position="292"/>
        <end position="321"/>
    </location>
</feature>
<evidence type="ECO:0000256" key="3">
    <source>
        <dbReference type="SAM" id="Phobius"/>
    </source>
</evidence>
<evidence type="ECO:0000313" key="4">
    <source>
        <dbReference type="EMBL" id="SFV69730.1"/>
    </source>
</evidence>
<reference evidence="4" key="1">
    <citation type="submission" date="2016-10" db="EMBL/GenBank/DDBJ databases">
        <authorList>
            <person name="de Groot N.N."/>
        </authorList>
    </citation>
    <scope>NUCLEOTIDE SEQUENCE</scope>
</reference>
<dbReference type="AlphaFoldDB" id="A0A1W1CV40"/>
<proteinExistence type="predicted"/>
<evidence type="ECO:0000256" key="1">
    <source>
        <dbReference type="SAM" id="Coils"/>
    </source>
</evidence>
<accession>A0A1W1CV40</accession>
<feature type="transmembrane region" description="Helical" evidence="3">
    <location>
        <begin position="12"/>
        <end position="31"/>
    </location>
</feature>
<gene>
    <name evidence="4" type="ORF">MNB_SV-14-1001</name>
</gene>
<feature type="transmembrane region" description="Helical" evidence="3">
    <location>
        <begin position="73"/>
        <end position="90"/>
    </location>
</feature>
<evidence type="ECO:0000256" key="2">
    <source>
        <dbReference type="SAM" id="MobiDB-lite"/>
    </source>
</evidence>
<keyword evidence="3" id="KW-1133">Transmembrane helix</keyword>
<name>A0A1W1CV40_9ZZZZ</name>
<sequence>MIVSTEEAIAMFFASLLLLGFLSAFLFMVFLKVNAKKSEIDAARAKKKKAKNALKAKRKRNYFDYFWSDKDRFSWISMFLIFFIFLGLSIHTYISIMFSIAVTALSVIFLFFAYQSYKKFPIKAKAELDKFENKIMEQVEKEVSFDGDNIQIFSNEDDEFDTKPQIFKFPTNVTKIPFPPFQMLAKKQSIIATRKHEFLVLSREYFSIGKNASMFNLLNPKPPKAGEFDEYYYSQMRNVQYDAKAQTINIIYRDHEDDVSFPCKKLNKDLKPAMKALKEKLRLNERQRMKKIEEHKHYEDIKARRTQNKLDEEKKKEVKSE</sequence>
<protein>
    <submittedName>
        <fullName evidence="4">Uncharacterized protein</fullName>
    </submittedName>
</protein>
<dbReference type="EMBL" id="FPHN01000279">
    <property type="protein sequence ID" value="SFV69730.1"/>
    <property type="molecule type" value="Genomic_DNA"/>
</dbReference>
<organism evidence="4">
    <name type="scientific">hydrothermal vent metagenome</name>
    <dbReference type="NCBI Taxonomy" id="652676"/>
    <lineage>
        <taxon>unclassified sequences</taxon>
        <taxon>metagenomes</taxon>
        <taxon>ecological metagenomes</taxon>
    </lineage>
</organism>
<feature type="transmembrane region" description="Helical" evidence="3">
    <location>
        <begin position="96"/>
        <end position="114"/>
    </location>
</feature>
<keyword evidence="3" id="KW-0812">Transmembrane</keyword>
<feature type="coiled-coil region" evidence="1">
    <location>
        <begin position="33"/>
        <end position="60"/>
    </location>
</feature>